<dbReference type="AlphaFoldDB" id="A0A9P6XH51"/>
<dbReference type="OrthoDB" id="10265800at2759"/>
<evidence type="ECO:0000313" key="2">
    <source>
        <dbReference type="EMBL" id="KAG1313819.1"/>
    </source>
</evidence>
<proteinExistence type="predicted"/>
<reference evidence="2" key="1">
    <citation type="journal article" date="2020" name="Microb. Genom.">
        <title>Genetic diversity of clinical and environmental Mucorales isolates obtained from an investigation of mucormycosis cases among solid organ transplant recipients.</title>
        <authorList>
            <person name="Nguyen M.H."/>
            <person name="Kaul D."/>
            <person name="Muto C."/>
            <person name="Cheng S.J."/>
            <person name="Richter R.A."/>
            <person name="Bruno V.M."/>
            <person name="Liu G."/>
            <person name="Beyhan S."/>
            <person name="Sundermann A.J."/>
            <person name="Mounaud S."/>
            <person name="Pasculle A.W."/>
            <person name="Nierman W.C."/>
            <person name="Driscoll E."/>
            <person name="Cumbie R."/>
            <person name="Clancy C.J."/>
            <person name="Dupont C.L."/>
        </authorList>
    </citation>
    <scope>NUCLEOTIDE SEQUENCE</scope>
    <source>
        <strain evidence="2">GL11</strain>
    </source>
</reference>
<dbReference type="Proteomes" id="UP000716291">
    <property type="component" value="Unassembled WGS sequence"/>
</dbReference>
<keyword evidence="3" id="KW-1185">Reference proteome</keyword>
<feature type="signal peptide" evidence="1">
    <location>
        <begin position="1"/>
        <end position="20"/>
    </location>
</feature>
<evidence type="ECO:0000256" key="1">
    <source>
        <dbReference type="SAM" id="SignalP"/>
    </source>
</evidence>
<dbReference type="EMBL" id="JAANQT010000160">
    <property type="protein sequence ID" value="KAG1313819.1"/>
    <property type="molecule type" value="Genomic_DNA"/>
</dbReference>
<gene>
    <name evidence="2" type="ORF">G6F64_001950</name>
</gene>
<keyword evidence="1" id="KW-0732">Signal</keyword>
<dbReference type="InterPro" id="IPR038885">
    <property type="entry name" value="PLB1"/>
</dbReference>
<dbReference type="InterPro" id="IPR036514">
    <property type="entry name" value="SGNH_hydro_sf"/>
</dbReference>
<comment type="caution">
    <text evidence="2">The sequence shown here is derived from an EMBL/GenBank/DDBJ whole genome shotgun (WGS) entry which is preliminary data.</text>
</comment>
<accession>A0A9P6XH51</accession>
<protein>
    <submittedName>
        <fullName evidence="2">Uncharacterized protein</fullName>
    </submittedName>
</protein>
<dbReference type="InterPro" id="IPR001087">
    <property type="entry name" value="GDSL"/>
</dbReference>
<dbReference type="Pfam" id="PF00657">
    <property type="entry name" value="Lipase_GDSL"/>
    <property type="match status" value="1"/>
</dbReference>
<dbReference type="PANTHER" id="PTHR21325:SF31">
    <property type="entry name" value="GH22081P-RELATED"/>
    <property type="match status" value="1"/>
</dbReference>
<dbReference type="GO" id="GO:0004620">
    <property type="term" value="F:phospholipase activity"/>
    <property type="evidence" value="ECO:0007669"/>
    <property type="project" value="InterPro"/>
</dbReference>
<evidence type="ECO:0000313" key="3">
    <source>
        <dbReference type="Proteomes" id="UP000716291"/>
    </source>
</evidence>
<organism evidence="2 3">
    <name type="scientific">Rhizopus oryzae</name>
    <name type="common">Mucormycosis agent</name>
    <name type="synonym">Rhizopus arrhizus var. delemar</name>
    <dbReference type="NCBI Taxonomy" id="64495"/>
    <lineage>
        <taxon>Eukaryota</taxon>
        <taxon>Fungi</taxon>
        <taxon>Fungi incertae sedis</taxon>
        <taxon>Mucoromycota</taxon>
        <taxon>Mucoromycotina</taxon>
        <taxon>Mucoromycetes</taxon>
        <taxon>Mucorales</taxon>
        <taxon>Mucorineae</taxon>
        <taxon>Rhizopodaceae</taxon>
        <taxon>Rhizopus</taxon>
    </lineage>
</organism>
<sequence length="379" mass="41695">MVHFKLLALPFLLAASLVSANVESIADCPKLVPRKVPAKDVTDLRADDIDVVAALGDSIMAGFAMMGVNHGSDGTGILNVSSILEFRGNSYGIGGDTDAVTLANFIKHYSPKVKGASVLSHIMSFCSAKDCLFPKAFYRPLIDNLNAAQSGAINYNLDHELDYLIPRMKSYFSSNDKFENSWKMITMQIGSNDQCAACSSSENSKYVTPELYGKKVEAALQRIQKEIPRTVVNLFGTFKVSKVFRLTANKHDYCPPNGLLENDVECVCGKTEEGLKAMDIASDAYNKQLEKIASKYAGKPGGTFAVMYSPAPIDALTFPIDAISNIDCFHPSLKGHQWIAKNFWNQMFKSKDKKPSTMNFDENLKIYCPTENDRFPTAA</sequence>
<dbReference type="PANTHER" id="PTHR21325">
    <property type="entry name" value="PHOSPHOLIPASE B, PLB1"/>
    <property type="match status" value="1"/>
</dbReference>
<dbReference type="SUPFAM" id="SSF52266">
    <property type="entry name" value="SGNH hydrolase"/>
    <property type="match status" value="1"/>
</dbReference>
<feature type="chain" id="PRO_5040252279" evidence="1">
    <location>
        <begin position="21"/>
        <end position="379"/>
    </location>
</feature>
<dbReference type="GO" id="GO:0006644">
    <property type="term" value="P:phospholipid metabolic process"/>
    <property type="evidence" value="ECO:0007669"/>
    <property type="project" value="TreeGrafter"/>
</dbReference>
<name>A0A9P6XH51_RHIOR</name>
<dbReference type="Gene3D" id="3.40.50.1110">
    <property type="entry name" value="SGNH hydrolase"/>
    <property type="match status" value="1"/>
</dbReference>